<dbReference type="SUPFAM" id="SSF53756">
    <property type="entry name" value="UDP-Glycosyltransferase/glycogen phosphorylase"/>
    <property type="match status" value="2"/>
</dbReference>
<gene>
    <name evidence="3" type="primary">gb10896</name>
    <name evidence="3" type="ORF">PR202_gb10896</name>
</gene>
<feature type="region of interest" description="Disordered" evidence="2">
    <location>
        <begin position="83"/>
        <end position="173"/>
    </location>
</feature>
<evidence type="ECO:0000256" key="1">
    <source>
        <dbReference type="ARBA" id="ARBA00009995"/>
    </source>
</evidence>
<evidence type="ECO:0000313" key="3">
    <source>
        <dbReference type="EMBL" id="GJN23262.1"/>
    </source>
</evidence>
<comment type="caution">
    <text evidence="3">The sequence shown here is derived from an EMBL/GenBank/DDBJ whole genome shotgun (WGS) entry which is preliminary data.</text>
</comment>
<keyword evidence="4" id="KW-1185">Reference proteome</keyword>
<accession>A0AAV5EL60</accession>
<sequence length="417" mass="45608">MMELSHYLVDHGVKVTFVNTELNHRLILGALSTTGDTNLGGVDLVSIPDGLGDGASRTDLGRLTDSFSKVMPAELEKLISRISGQRRRRRRRDQLADRRREQGVVLRRGDASRRPRRRVLPVIGGDVRDADQDPRSDTRQRNRRRRVGQAARRIPAGSGGGAGHGRGGDLVEPRRRRPRWPAAHLPAHPPEQRGHAPGPETVVCNSVQELEPGTFALFPGRVVPVGPLSSDKPVTGSFWAQDATCTAWLDARSRRAPSCTSRFGSIASSDASQLVELAEGLALTGRAFLWVARPGSAGQAHEQLLDRLRRIAGPRGRVAVASGVPMLCWPYFADQFLNQRYICDVWRTGVQVVVAGSGTGRVERDAVRAKVEELLGDAELKERARALRDVARRAVGEGGSSRRNLKRFVDLVRGSAS</sequence>
<reference evidence="3" key="1">
    <citation type="journal article" date="2018" name="DNA Res.">
        <title>Multiple hybrid de novo genome assembly of finger millet, an orphan allotetraploid crop.</title>
        <authorList>
            <person name="Hatakeyama M."/>
            <person name="Aluri S."/>
            <person name="Balachadran M.T."/>
            <person name="Sivarajan S.R."/>
            <person name="Patrignani A."/>
            <person name="Gruter S."/>
            <person name="Poveda L."/>
            <person name="Shimizu-Inatsugi R."/>
            <person name="Baeten J."/>
            <person name="Francoijs K.J."/>
            <person name="Nataraja K.N."/>
            <person name="Reddy Y.A.N."/>
            <person name="Phadnis S."/>
            <person name="Ravikumar R.L."/>
            <person name="Schlapbach R."/>
            <person name="Sreeman S.M."/>
            <person name="Shimizu K.K."/>
        </authorList>
    </citation>
    <scope>NUCLEOTIDE SEQUENCE</scope>
</reference>
<dbReference type="PANTHER" id="PTHR11926">
    <property type="entry name" value="GLUCOSYL/GLUCURONOSYL TRANSFERASES"/>
    <property type="match status" value="1"/>
</dbReference>
<evidence type="ECO:0000256" key="2">
    <source>
        <dbReference type="SAM" id="MobiDB-lite"/>
    </source>
</evidence>
<protein>
    <submittedName>
        <fullName evidence="3">Uncharacterized protein</fullName>
    </submittedName>
</protein>
<dbReference type="Gene3D" id="3.40.50.2000">
    <property type="entry name" value="Glycogen Phosphorylase B"/>
    <property type="match status" value="5"/>
</dbReference>
<organism evidence="3 4">
    <name type="scientific">Eleusine coracana subsp. coracana</name>
    <dbReference type="NCBI Taxonomy" id="191504"/>
    <lineage>
        <taxon>Eukaryota</taxon>
        <taxon>Viridiplantae</taxon>
        <taxon>Streptophyta</taxon>
        <taxon>Embryophyta</taxon>
        <taxon>Tracheophyta</taxon>
        <taxon>Spermatophyta</taxon>
        <taxon>Magnoliopsida</taxon>
        <taxon>Liliopsida</taxon>
        <taxon>Poales</taxon>
        <taxon>Poaceae</taxon>
        <taxon>PACMAD clade</taxon>
        <taxon>Chloridoideae</taxon>
        <taxon>Cynodonteae</taxon>
        <taxon>Eleusininae</taxon>
        <taxon>Eleusine</taxon>
    </lineage>
</organism>
<reference evidence="3" key="2">
    <citation type="submission" date="2021-12" db="EMBL/GenBank/DDBJ databases">
        <title>Resequencing data analysis of finger millet.</title>
        <authorList>
            <person name="Hatakeyama M."/>
            <person name="Aluri S."/>
            <person name="Balachadran M.T."/>
            <person name="Sivarajan S.R."/>
            <person name="Poveda L."/>
            <person name="Shimizu-Inatsugi R."/>
            <person name="Schlapbach R."/>
            <person name="Sreeman S.M."/>
            <person name="Shimizu K.K."/>
        </authorList>
    </citation>
    <scope>NUCLEOTIDE SEQUENCE</scope>
</reference>
<proteinExistence type="inferred from homology"/>
<dbReference type="Proteomes" id="UP001054889">
    <property type="component" value="Unassembled WGS sequence"/>
</dbReference>
<dbReference type="AlphaFoldDB" id="A0AAV5EL60"/>
<dbReference type="EMBL" id="BQKI01000076">
    <property type="protein sequence ID" value="GJN23262.1"/>
    <property type="molecule type" value="Genomic_DNA"/>
</dbReference>
<comment type="similarity">
    <text evidence="1">Belongs to the UDP-glycosyltransferase family.</text>
</comment>
<feature type="compositionally biased region" description="Basic and acidic residues" evidence="2">
    <location>
        <begin position="126"/>
        <end position="140"/>
    </location>
</feature>
<feature type="compositionally biased region" description="Basic and acidic residues" evidence="2">
    <location>
        <begin position="93"/>
        <end position="113"/>
    </location>
</feature>
<dbReference type="GO" id="GO:0080043">
    <property type="term" value="F:quercetin 3-O-glucosyltransferase activity"/>
    <property type="evidence" value="ECO:0007669"/>
    <property type="project" value="TreeGrafter"/>
</dbReference>
<evidence type="ECO:0000313" key="4">
    <source>
        <dbReference type="Proteomes" id="UP001054889"/>
    </source>
</evidence>
<name>A0AAV5EL60_ELECO</name>
<dbReference type="GO" id="GO:0080044">
    <property type="term" value="F:quercetin 7-O-glucosyltransferase activity"/>
    <property type="evidence" value="ECO:0007669"/>
    <property type="project" value="TreeGrafter"/>
</dbReference>
<dbReference type="PANTHER" id="PTHR11926:SF1378">
    <property type="entry name" value="GLYCOSYLTRANSFERASE"/>
    <property type="match status" value="1"/>
</dbReference>